<dbReference type="InterPro" id="IPR004358">
    <property type="entry name" value="Sig_transdc_His_kin-like_C"/>
</dbReference>
<feature type="domain" description="Histidine kinase" evidence="11">
    <location>
        <begin position="575"/>
        <end position="785"/>
    </location>
</feature>
<dbReference type="GO" id="GO:0016020">
    <property type="term" value="C:membrane"/>
    <property type="evidence" value="ECO:0007669"/>
    <property type="project" value="UniProtKB-SubCell"/>
</dbReference>
<dbReference type="SUPFAM" id="SSF55874">
    <property type="entry name" value="ATPase domain of HSP90 chaperone/DNA topoisomerase II/histidine kinase"/>
    <property type="match status" value="1"/>
</dbReference>
<organism evidence="15 16">
    <name type="scientific">Flavobacterium saliperosum</name>
    <dbReference type="NCBI Taxonomy" id="329186"/>
    <lineage>
        <taxon>Bacteria</taxon>
        <taxon>Pseudomonadati</taxon>
        <taxon>Bacteroidota</taxon>
        <taxon>Flavobacteriia</taxon>
        <taxon>Flavobacteriales</taxon>
        <taxon>Flavobacteriaceae</taxon>
        <taxon>Flavobacterium</taxon>
    </lineage>
</organism>
<dbReference type="EC" id="2.7.13.3" evidence="3"/>
<name>A0A1G4VGD5_9FLAO</name>
<dbReference type="Proteomes" id="UP000182124">
    <property type="component" value="Unassembled WGS sequence"/>
</dbReference>
<keyword evidence="7" id="KW-0418">Kinase</keyword>
<evidence type="ECO:0000256" key="2">
    <source>
        <dbReference type="ARBA" id="ARBA00004370"/>
    </source>
</evidence>
<proteinExistence type="predicted"/>
<feature type="transmembrane region" description="Helical" evidence="10">
    <location>
        <begin position="20"/>
        <end position="39"/>
    </location>
</feature>
<evidence type="ECO:0000256" key="3">
    <source>
        <dbReference type="ARBA" id="ARBA00012438"/>
    </source>
</evidence>
<dbReference type="InterPro" id="IPR003594">
    <property type="entry name" value="HATPase_dom"/>
</dbReference>
<evidence type="ECO:0000256" key="9">
    <source>
        <dbReference type="ARBA" id="ARBA00023136"/>
    </source>
</evidence>
<dbReference type="InterPro" id="IPR052162">
    <property type="entry name" value="Sensor_kinase/Photoreceptor"/>
</dbReference>
<dbReference type="eggNOG" id="COG3452">
    <property type="taxonomic scope" value="Bacteria"/>
</dbReference>
<dbReference type="InterPro" id="IPR005467">
    <property type="entry name" value="His_kinase_dom"/>
</dbReference>
<evidence type="ECO:0000259" key="12">
    <source>
        <dbReference type="PROSITE" id="PS50112"/>
    </source>
</evidence>
<dbReference type="SMART" id="SM00086">
    <property type="entry name" value="PAC"/>
    <property type="match status" value="2"/>
</dbReference>
<dbReference type="PANTHER" id="PTHR43304">
    <property type="entry name" value="PHYTOCHROME-LIKE PROTEIN CPH1"/>
    <property type="match status" value="1"/>
</dbReference>
<dbReference type="InterPro" id="IPR042240">
    <property type="entry name" value="CHASE_sf"/>
</dbReference>
<dbReference type="eggNOG" id="COG2202">
    <property type="taxonomic scope" value="Bacteria"/>
</dbReference>
<dbReference type="EMBL" id="FMTY01000002">
    <property type="protein sequence ID" value="SCX05801.1"/>
    <property type="molecule type" value="Genomic_DNA"/>
</dbReference>
<evidence type="ECO:0000256" key="4">
    <source>
        <dbReference type="ARBA" id="ARBA00022553"/>
    </source>
</evidence>
<keyword evidence="6 10" id="KW-0812">Transmembrane</keyword>
<evidence type="ECO:0000256" key="5">
    <source>
        <dbReference type="ARBA" id="ARBA00022679"/>
    </source>
</evidence>
<comment type="subcellular location">
    <subcellularLocation>
        <location evidence="2">Membrane</location>
    </subcellularLocation>
</comment>
<dbReference type="PROSITE" id="PS50113">
    <property type="entry name" value="PAC"/>
    <property type="match status" value="2"/>
</dbReference>
<dbReference type="PRINTS" id="PR00344">
    <property type="entry name" value="BCTRLSENSOR"/>
</dbReference>
<evidence type="ECO:0000259" key="11">
    <source>
        <dbReference type="PROSITE" id="PS50109"/>
    </source>
</evidence>
<accession>A0A1G4VGD5</accession>
<dbReference type="CDD" id="cd00130">
    <property type="entry name" value="PAS"/>
    <property type="match status" value="2"/>
</dbReference>
<dbReference type="Pfam" id="PF02518">
    <property type="entry name" value="HATPase_c"/>
    <property type="match status" value="1"/>
</dbReference>
<dbReference type="Gene3D" id="3.30.565.10">
    <property type="entry name" value="Histidine kinase-like ATPase, C-terminal domain"/>
    <property type="match status" value="1"/>
</dbReference>
<dbReference type="InterPro" id="IPR001610">
    <property type="entry name" value="PAC"/>
</dbReference>
<dbReference type="Gene3D" id="3.30.450.350">
    <property type="entry name" value="CHASE domain"/>
    <property type="match status" value="1"/>
</dbReference>
<evidence type="ECO:0000313" key="16">
    <source>
        <dbReference type="Proteomes" id="UP000182124"/>
    </source>
</evidence>
<dbReference type="InterPro" id="IPR000014">
    <property type="entry name" value="PAS"/>
</dbReference>
<evidence type="ECO:0000256" key="10">
    <source>
        <dbReference type="SAM" id="Phobius"/>
    </source>
</evidence>
<dbReference type="InterPro" id="IPR000700">
    <property type="entry name" value="PAS-assoc_C"/>
</dbReference>
<feature type="domain" description="PAC" evidence="13">
    <location>
        <begin position="377"/>
        <end position="429"/>
    </location>
</feature>
<evidence type="ECO:0000256" key="1">
    <source>
        <dbReference type="ARBA" id="ARBA00000085"/>
    </source>
</evidence>
<keyword evidence="9 10" id="KW-0472">Membrane</keyword>
<dbReference type="InterPro" id="IPR035965">
    <property type="entry name" value="PAS-like_dom_sf"/>
</dbReference>
<dbReference type="PROSITE" id="PS50839">
    <property type="entry name" value="CHASE"/>
    <property type="match status" value="1"/>
</dbReference>
<dbReference type="SMART" id="SM00091">
    <property type="entry name" value="PAS"/>
    <property type="match status" value="2"/>
</dbReference>
<dbReference type="PROSITE" id="PS50109">
    <property type="entry name" value="HIS_KIN"/>
    <property type="match status" value="1"/>
</dbReference>
<reference evidence="15 16" key="1">
    <citation type="submission" date="2016-10" db="EMBL/GenBank/DDBJ databases">
        <authorList>
            <person name="de Groot N.N."/>
        </authorList>
    </citation>
    <scope>NUCLEOTIDE SEQUENCE [LARGE SCALE GENOMIC DNA]</scope>
    <source>
        <strain evidence="15 16">CGMCC 1.3801</strain>
    </source>
</reference>
<keyword evidence="5" id="KW-0808">Transferase</keyword>
<evidence type="ECO:0000259" key="13">
    <source>
        <dbReference type="PROSITE" id="PS50113"/>
    </source>
</evidence>
<dbReference type="InterPro" id="IPR013655">
    <property type="entry name" value="PAS_fold_3"/>
</dbReference>
<dbReference type="STRING" id="329186.SAMN02927925_00889"/>
<dbReference type="SUPFAM" id="SSF55785">
    <property type="entry name" value="PYP-like sensor domain (PAS domain)"/>
    <property type="match status" value="2"/>
</dbReference>
<keyword evidence="4" id="KW-0597">Phosphoprotein</keyword>
<feature type="transmembrane region" description="Helical" evidence="10">
    <location>
        <begin position="260"/>
        <end position="282"/>
    </location>
</feature>
<dbReference type="InterPro" id="IPR006189">
    <property type="entry name" value="CHASE_dom"/>
</dbReference>
<feature type="domain" description="CHASE" evidence="14">
    <location>
        <begin position="111"/>
        <end position="200"/>
    </location>
</feature>
<dbReference type="Pfam" id="PF03924">
    <property type="entry name" value="CHASE"/>
    <property type="match status" value="1"/>
</dbReference>
<dbReference type="InterPro" id="IPR036890">
    <property type="entry name" value="HATPase_C_sf"/>
</dbReference>
<feature type="domain" description="PAC" evidence="13">
    <location>
        <begin position="506"/>
        <end position="557"/>
    </location>
</feature>
<protein>
    <recommendedName>
        <fullName evidence="3">histidine kinase</fullName>
        <ecNumber evidence="3">2.7.13.3</ecNumber>
    </recommendedName>
</protein>
<keyword evidence="8 10" id="KW-1133">Transmembrane helix</keyword>
<dbReference type="SMART" id="SM01079">
    <property type="entry name" value="CHASE"/>
    <property type="match status" value="1"/>
</dbReference>
<dbReference type="PROSITE" id="PS50112">
    <property type="entry name" value="PAS"/>
    <property type="match status" value="2"/>
</dbReference>
<evidence type="ECO:0000256" key="7">
    <source>
        <dbReference type="ARBA" id="ARBA00022777"/>
    </source>
</evidence>
<dbReference type="eggNOG" id="COG2205">
    <property type="taxonomic scope" value="Bacteria"/>
</dbReference>
<evidence type="ECO:0000313" key="15">
    <source>
        <dbReference type="EMBL" id="SCX05801.1"/>
    </source>
</evidence>
<feature type="domain" description="PAS" evidence="12">
    <location>
        <begin position="430"/>
        <end position="490"/>
    </location>
</feature>
<dbReference type="Pfam" id="PF08447">
    <property type="entry name" value="PAS_3"/>
    <property type="match status" value="2"/>
</dbReference>
<dbReference type="Gene3D" id="3.30.450.20">
    <property type="entry name" value="PAS domain"/>
    <property type="match status" value="2"/>
</dbReference>
<evidence type="ECO:0000256" key="8">
    <source>
        <dbReference type="ARBA" id="ARBA00022989"/>
    </source>
</evidence>
<gene>
    <name evidence="15" type="ORF">SAMN02927925_00889</name>
</gene>
<evidence type="ECO:0000259" key="14">
    <source>
        <dbReference type="PROSITE" id="PS50839"/>
    </source>
</evidence>
<dbReference type="PANTHER" id="PTHR43304:SF1">
    <property type="entry name" value="PAC DOMAIN-CONTAINING PROTEIN"/>
    <property type="match status" value="1"/>
</dbReference>
<dbReference type="SMART" id="SM00387">
    <property type="entry name" value="HATPase_c"/>
    <property type="match status" value="1"/>
</dbReference>
<sequence length="785" mass="90138">MSLDTRITALNSWFLSRPKTSGLLIFIILLSILNLSIYFKYQAVKQSEQHNMSNILGVVKQNVEQTLRNSYVATITLALTIDDSGNPKNFEEVAKRLVSNYNSIDAVQLVPNGVIKYTYPLKGNEAATNFNILESPLHRKAALKAIATKAIYFSGPVSLKQGGIGVVGRLPVFKKDKFWGFSAVVVRFNTFLKSTGFSSFKSDKYYFQISKTNPITYKEEFFLENKADFSGKDYQMVEIPEGDWKLYIIPTKKSHLLLEFFPLTFIAFFLSLLCGLFVTTLLKKPSELQKLVKSQTLKLMRSEFLFKSIFDHAGLGISHTNSITGNFIDANDKFCEIIGYSQEEIKGMNFMMITHPDDLQYDLDNMERLRNGEISQYSMEKRYINKSGETIWVNITVSPLWEKNERPNNHITIVENITKRRESEKLILESQQKIKDLIDSIDGVVWEGNSEEPGITYISKKSEAILGYTPEEWISDAYFWRKIIHPEDRDWVIEKSAECARERKPFDSEYRMIHKNGNTVWVRDIVSIYHESENSIKFRGILIDITKSKQFELDLNNSLTLVTEQNKRLLNFSHIVSHNLRSHTSNIQSLINLIEMSEDENEEQELLALLKSVSEALNETIDNLNDVVSIQTDITPVIEELNLNKYINRTLEVLRDQIVKNEAKIKNNISDGVTVKFNPAYLESVLLNFISNSIRYKHPERKPVVELNSYIENNYQVLEIKDNGIGIDLKKNGDKLFGMYKTFTNNVASRGIGLFISKNQIDTMNGKIEVESTLNEGTTFKIYFK</sequence>
<dbReference type="NCBIfam" id="TIGR00229">
    <property type="entry name" value="sensory_box"/>
    <property type="match status" value="2"/>
</dbReference>
<dbReference type="AlphaFoldDB" id="A0A1G4VGD5"/>
<comment type="catalytic activity">
    <reaction evidence="1">
        <text>ATP + protein L-histidine = ADP + protein N-phospho-L-histidine.</text>
        <dbReference type="EC" id="2.7.13.3"/>
    </reaction>
</comment>
<dbReference type="GO" id="GO:0007165">
    <property type="term" value="P:signal transduction"/>
    <property type="evidence" value="ECO:0007669"/>
    <property type="project" value="UniProtKB-ARBA"/>
</dbReference>
<dbReference type="GO" id="GO:0004673">
    <property type="term" value="F:protein histidine kinase activity"/>
    <property type="evidence" value="ECO:0007669"/>
    <property type="project" value="UniProtKB-EC"/>
</dbReference>
<evidence type="ECO:0000256" key="6">
    <source>
        <dbReference type="ARBA" id="ARBA00022692"/>
    </source>
</evidence>
<feature type="domain" description="PAS" evidence="12">
    <location>
        <begin position="325"/>
        <end position="373"/>
    </location>
</feature>